<organism evidence="2 3">
    <name type="scientific">Streptomyces coelicoflavus</name>
    <dbReference type="NCBI Taxonomy" id="285562"/>
    <lineage>
        <taxon>Bacteria</taxon>
        <taxon>Bacillati</taxon>
        <taxon>Actinomycetota</taxon>
        <taxon>Actinomycetes</taxon>
        <taxon>Kitasatosporales</taxon>
        <taxon>Streptomycetaceae</taxon>
        <taxon>Streptomyces</taxon>
    </lineage>
</organism>
<evidence type="ECO:0000313" key="2">
    <source>
        <dbReference type="EMBL" id="NEB19730.1"/>
    </source>
</evidence>
<sequence length="307" mass="33506">MMTAVPPLIAVVGPVEPALLTAWVGHYRALGVDRFLLAFHFTEHACPERRHAVQAACRELGVVPEAVSTGPWHEHTNVRLRDLLRAKAGQGWHLLADSDEFHAFPAPLPELIAEAESASGTVGGVMLDRVAADGSLPGWSPQDGGLDRAYPLGGFFTHHLLRGDPRKIVLAHSTVPVASGNHRAEGHRPVNRPPVVVHHFKWRTRVRENAEQRAAHSADGTWQDASPARLTEARRFLAHLDQHGGRINVQDERYGFRPVSTRAVPDWWAQEATQIVTAWRPPAYTAGPNEPASMISSPSPLGGSNLA</sequence>
<dbReference type="Proteomes" id="UP000469545">
    <property type="component" value="Unassembled WGS sequence"/>
</dbReference>
<gene>
    <name evidence="2" type="ORF">G3I46_25110</name>
</gene>
<dbReference type="Pfam" id="PF13704">
    <property type="entry name" value="Glyco_tranf_2_4"/>
    <property type="match status" value="1"/>
</dbReference>
<proteinExistence type="predicted"/>
<name>A0A6N9UU31_9ACTN</name>
<feature type="region of interest" description="Disordered" evidence="1">
    <location>
        <begin position="288"/>
        <end position="307"/>
    </location>
</feature>
<reference evidence="2 3" key="1">
    <citation type="submission" date="2020-01" db="EMBL/GenBank/DDBJ databases">
        <title>Insect and environment-associated Actinomycetes.</title>
        <authorList>
            <person name="Currrie C."/>
            <person name="Chevrette M."/>
            <person name="Carlson C."/>
            <person name="Stubbendieck R."/>
            <person name="Wendt-Pienkowski E."/>
        </authorList>
    </citation>
    <scope>NUCLEOTIDE SEQUENCE [LARGE SCALE GENOMIC DNA]</scope>
    <source>
        <strain evidence="2 3">SID14172</strain>
    </source>
</reference>
<dbReference type="EMBL" id="JAAGMB010000543">
    <property type="protein sequence ID" value="NEB19730.1"/>
    <property type="molecule type" value="Genomic_DNA"/>
</dbReference>
<dbReference type="AlphaFoldDB" id="A0A6N9UU31"/>
<evidence type="ECO:0000256" key="1">
    <source>
        <dbReference type="SAM" id="MobiDB-lite"/>
    </source>
</evidence>
<comment type="caution">
    <text evidence="2">The sequence shown here is derived from an EMBL/GenBank/DDBJ whole genome shotgun (WGS) entry which is preliminary data.</text>
</comment>
<keyword evidence="3" id="KW-1185">Reference proteome</keyword>
<evidence type="ECO:0000313" key="3">
    <source>
        <dbReference type="Proteomes" id="UP000469545"/>
    </source>
</evidence>
<evidence type="ECO:0008006" key="4">
    <source>
        <dbReference type="Google" id="ProtNLM"/>
    </source>
</evidence>
<protein>
    <recommendedName>
        <fullName evidence="4">Glycosyltransferase family 2 protein</fullName>
    </recommendedName>
</protein>
<accession>A0A6N9UU31</accession>